<keyword evidence="3" id="KW-1185">Reference proteome</keyword>
<accession>A0ABY7CZ19</accession>
<feature type="region of interest" description="Disordered" evidence="1">
    <location>
        <begin position="110"/>
        <end position="145"/>
    </location>
</feature>
<feature type="compositionally biased region" description="Low complexity" evidence="1">
    <location>
        <begin position="116"/>
        <end position="133"/>
    </location>
</feature>
<organism evidence="2 3">
    <name type="scientific">Puccinia triticina</name>
    <dbReference type="NCBI Taxonomy" id="208348"/>
    <lineage>
        <taxon>Eukaryota</taxon>
        <taxon>Fungi</taxon>
        <taxon>Dikarya</taxon>
        <taxon>Basidiomycota</taxon>
        <taxon>Pucciniomycotina</taxon>
        <taxon>Pucciniomycetes</taxon>
        <taxon>Pucciniales</taxon>
        <taxon>Pucciniaceae</taxon>
        <taxon>Puccinia</taxon>
    </lineage>
</organism>
<evidence type="ECO:0000256" key="1">
    <source>
        <dbReference type="SAM" id="MobiDB-lite"/>
    </source>
</evidence>
<evidence type="ECO:0000313" key="2">
    <source>
        <dbReference type="EMBL" id="WAQ90563.1"/>
    </source>
</evidence>
<evidence type="ECO:0000313" key="3">
    <source>
        <dbReference type="Proteomes" id="UP001164743"/>
    </source>
</evidence>
<gene>
    <name evidence="2" type="ORF">PtA15_12A553</name>
</gene>
<dbReference type="EMBL" id="CP110432">
    <property type="protein sequence ID" value="WAQ90563.1"/>
    <property type="molecule type" value="Genomic_DNA"/>
</dbReference>
<dbReference type="RefSeq" id="XP_053026118.1">
    <property type="nucleotide sequence ID" value="XM_053162174.1"/>
</dbReference>
<sequence length="145" mass="16303">MLINHLLNPEGENTEAARVWSNEEIFELIKEESRQESDNSNEPTTTKPPVKRPTKTEMLRHVSQALLYLEDQPKHDNLIANLEEFQQELLKAIHFGGTQAEIKDYFKPVAVPNSTSQPKSNSSAAKSPSTSKALPDDLTVINHVE</sequence>
<proteinExistence type="predicted"/>
<dbReference type="Proteomes" id="UP001164743">
    <property type="component" value="Chromosome 12A"/>
</dbReference>
<name>A0ABY7CZ19_9BASI</name>
<protein>
    <submittedName>
        <fullName evidence="2">Uncharacterized protein</fullName>
    </submittedName>
</protein>
<dbReference type="GeneID" id="77803069"/>
<reference evidence="2" key="1">
    <citation type="submission" date="2022-10" db="EMBL/GenBank/DDBJ databases">
        <title>Puccinia triticina Genome sequencing and assembly.</title>
        <authorList>
            <person name="Li C."/>
        </authorList>
    </citation>
    <scope>NUCLEOTIDE SEQUENCE</scope>
    <source>
        <strain evidence="2">Pt15</strain>
    </source>
</reference>
<feature type="region of interest" description="Disordered" evidence="1">
    <location>
        <begin position="30"/>
        <end position="57"/>
    </location>
</feature>